<feature type="region of interest" description="Disordered" evidence="4">
    <location>
        <begin position="654"/>
        <end position="673"/>
    </location>
</feature>
<dbReference type="GO" id="GO:0016787">
    <property type="term" value="F:hydrolase activity"/>
    <property type="evidence" value="ECO:0007669"/>
    <property type="project" value="UniProtKB-KW"/>
</dbReference>
<dbReference type="Pfam" id="PF00271">
    <property type="entry name" value="Helicase_C"/>
    <property type="match status" value="1"/>
</dbReference>
<dbReference type="InterPro" id="IPR014001">
    <property type="entry name" value="Helicase_ATP-bd"/>
</dbReference>
<dbReference type="InterPro" id="IPR049730">
    <property type="entry name" value="SNF2/RAD54-like_C"/>
</dbReference>
<reference evidence="7 8" key="1">
    <citation type="submission" date="2019-02" db="EMBL/GenBank/DDBJ databases">
        <title>Genome sequencing of the rare red list fungi Antrodiella citrinella (Flaviporus citrinellus).</title>
        <authorList>
            <person name="Buettner E."/>
            <person name="Kellner H."/>
        </authorList>
    </citation>
    <scope>NUCLEOTIDE SEQUENCE [LARGE SCALE GENOMIC DNA]</scope>
    <source>
        <strain evidence="7 8">DSM 108506</strain>
    </source>
</reference>
<dbReference type="Gene3D" id="3.40.50.10810">
    <property type="entry name" value="Tandem AAA-ATPase domain"/>
    <property type="match status" value="1"/>
</dbReference>
<dbReference type="SUPFAM" id="SSF52540">
    <property type="entry name" value="P-loop containing nucleoside triphosphate hydrolases"/>
    <property type="match status" value="2"/>
</dbReference>
<feature type="compositionally biased region" description="Low complexity" evidence="4">
    <location>
        <begin position="654"/>
        <end position="672"/>
    </location>
</feature>
<evidence type="ECO:0000313" key="7">
    <source>
        <dbReference type="EMBL" id="THH29276.1"/>
    </source>
</evidence>
<dbReference type="CDD" id="cd17919">
    <property type="entry name" value="DEXHc_Snf"/>
    <property type="match status" value="1"/>
</dbReference>
<protein>
    <submittedName>
        <fullName evidence="7">Uncharacterized protein</fullName>
    </submittedName>
</protein>
<dbReference type="SMART" id="SM00487">
    <property type="entry name" value="DEXDc"/>
    <property type="match status" value="1"/>
</dbReference>
<evidence type="ECO:0000259" key="6">
    <source>
        <dbReference type="PROSITE" id="PS51194"/>
    </source>
</evidence>
<dbReference type="GO" id="GO:0005524">
    <property type="term" value="F:ATP binding"/>
    <property type="evidence" value="ECO:0007669"/>
    <property type="project" value="InterPro"/>
</dbReference>
<accession>A0A4S4MSV3</accession>
<dbReference type="InterPro" id="IPR038718">
    <property type="entry name" value="SNF2-like_sf"/>
</dbReference>
<proteinExistence type="predicted"/>
<dbReference type="InterPro" id="IPR027417">
    <property type="entry name" value="P-loop_NTPase"/>
</dbReference>
<organism evidence="7 8">
    <name type="scientific">Antrodiella citrinella</name>
    <dbReference type="NCBI Taxonomy" id="2447956"/>
    <lineage>
        <taxon>Eukaryota</taxon>
        <taxon>Fungi</taxon>
        <taxon>Dikarya</taxon>
        <taxon>Basidiomycota</taxon>
        <taxon>Agaricomycotina</taxon>
        <taxon>Agaricomycetes</taxon>
        <taxon>Polyporales</taxon>
        <taxon>Steccherinaceae</taxon>
        <taxon>Antrodiella</taxon>
    </lineage>
</organism>
<dbReference type="Proteomes" id="UP000308730">
    <property type="component" value="Unassembled WGS sequence"/>
</dbReference>
<comment type="caution">
    <text evidence="7">The sequence shown here is derived from an EMBL/GenBank/DDBJ whole genome shotgun (WGS) entry which is preliminary data.</text>
</comment>
<sequence length="1002" mass="112906">MRHTRASSPQASSDDELNFFSGATSPTLVGSLTPSSSLDKLESSSTGNERILRKRGVKLTLPAKPTKQEAQSAKRKRTQSESKVTEAAAKRARMGDKVAHTAQLNKRRIRVENARRRWLLKHRNLFEPLLPENSAFFNALEKENKVLHDSGAYLPLHELDEQPSLIEGGEMKDYQLYGLSFLAWMYHNGMNCVLADEMGLGKTLQTLSLFAYIAEHESLGSMDPHLIICPLSVLSAWLAEAKRWLPSFTTLRFHGPSTERARLREDVRSGKLTFDICVTTYECYVAEDTWFKSKQWTYVVLDEGHKIKNSGTTVAHKLQGLGSLYKLILTGTPIQNNLVELWGLLHWLYPKVFTQASERLFQDSWDLSRGSYSTTVIGAANKLLATIMLHRTKAVVECSVPAKEELTVFIPMTEAQRFWTLGLLTRLDVEELEKIFQSQSGVKGESNDYIAQMKQTAKQGLYKRLQNLLMQLRMVCDHPYLLPDAEPTPFYLGEHIVTSSAKLTLVDKLLADLLPKGDRVLIFTQWTGMLDLLEDFLTLRGIPYARLDGNTSRPRRTLDIRLFQKDDSPYKVFLVSTRAGGLGINLTKASHVIMFDCDWNPQNDLQAIARAHRIGQTKTVKVYRLICQGSVEDQMLDRLRRKLFLSVKIMGSTSFGSDPSDSSSDPEGGNSSINELMDILRRGSSTLSNGGAGGMSLRDFLNADVKTILSASRRRDDVRVMKMEKDLDPSAKVKNEIGEDVQKKWEEEEQALLAGVAQVQSRLFEGQLVQRAVPKSASHSGMLKKILPAPPKASSSYMGLTKASRENREMADTWKEVQRRANEGDESVVVVNGLEVDMAFVGAASYLSQSLQRSRNAKLSSMRIGVFIAETAVIFVAARIVHERRVKGCCEKRGNDRLSAALLYWMCAICKRCWWNALPTCPQAFCEDCLPFSQITPLGESIPEFQACQYPAQPSAYFIRCVDCLELFQEQPEVLEGWEEEWKEAERKVEMIDNHEHKDSDF</sequence>
<name>A0A4S4MSV3_9APHY</name>
<feature type="domain" description="Helicase ATP-binding" evidence="5">
    <location>
        <begin position="183"/>
        <end position="351"/>
    </location>
</feature>
<dbReference type="PROSITE" id="PS51194">
    <property type="entry name" value="HELICASE_CTER"/>
    <property type="match status" value="1"/>
</dbReference>
<dbReference type="PROSITE" id="PS51192">
    <property type="entry name" value="HELICASE_ATP_BIND_1"/>
    <property type="match status" value="1"/>
</dbReference>
<keyword evidence="3" id="KW-0067">ATP-binding</keyword>
<dbReference type="OrthoDB" id="448448at2759"/>
<feature type="domain" description="Helicase C-terminal" evidence="6">
    <location>
        <begin position="505"/>
        <end position="667"/>
    </location>
</feature>
<dbReference type="Pfam" id="PF00176">
    <property type="entry name" value="SNF2-rel_dom"/>
    <property type="match status" value="1"/>
</dbReference>
<feature type="region of interest" description="Disordered" evidence="4">
    <location>
        <begin position="1"/>
        <end position="101"/>
    </location>
</feature>
<dbReference type="PANTHER" id="PTHR10799">
    <property type="entry name" value="SNF2/RAD54 HELICASE FAMILY"/>
    <property type="match status" value="1"/>
</dbReference>
<dbReference type="SMART" id="SM00490">
    <property type="entry name" value="HELICc"/>
    <property type="match status" value="1"/>
</dbReference>
<gene>
    <name evidence="7" type="ORF">EUX98_g4910</name>
</gene>
<dbReference type="Gene3D" id="3.40.50.300">
    <property type="entry name" value="P-loop containing nucleotide triphosphate hydrolases"/>
    <property type="match status" value="1"/>
</dbReference>
<evidence type="ECO:0000313" key="8">
    <source>
        <dbReference type="Proteomes" id="UP000308730"/>
    </source>
</evidence>
<keyword evidence="8" id="KW-1185">Reference proteome</keyword>
<feature type="compositionally biased region" description="Polar residues" evidence="4">
    <location>
        <begin position="1"/>
        <end position="12"/>
    </location>
</feature>
<dbReference type="CDD" id="cd18793">
    <property type="entry name" value="SF2_C_SNF"/>
    <property type="match status" value="1"/>
</dbReference>
<evidence type="ECO:0000256" key="2">
    <source>
        <dbReference type="ARBA" id="ARBA00022801"/>
    </source>
</evidence>
<dbReference type="AlphaFoldDB" id="A0A4S4MSV3"/>
<evidence type="ECO:0000256" key="1">
    <source>
        <dbReference type="ARBA" id="ARBA00022741"/>
    </source>
</evidence>
<evidence type="ECO:0000256" key="3">
    <source>
        <dbReference type="ARBA" id="ARBA00022840"/>
    </source>
</evidence>
<dbReference type="InterPro" id="IPR001650">
    <property type="entry name" value="Helicase_C-like"/>
</dbReference>
<keyword evidence="1" id="KW-0547">Nucleotide-binding</keyword>
<keyword evidence="2" id="KW-0378">Hydrolase</keyword>
<dbReference type="EMBL" id="SGPM01000131">
    <property type="protein sequence ID" value="THH29276.1"/>
    <property type="molecule type" value="Genomic_DNA"/>
</dbReference>
<feature type="compositionally biased region" description="Polar residues" evidence="4">
    <location>
        <begin position="21"/>
        <end position="34"/>
    </location>
</feature>
<evidence type="ECO:0000259" key="5">
    <source>
        <dbReference type="PROSITE" id="PS51192"/>
    </source>
</evidence>
<dbReference type="InterPro" id="IPR000330">
    <property type="entry name" value="SNF2_N"/>
</dbReference>
<evidence type="ECO:0000256" key="4">
    <source>
        <dbReference type="SAM" id="MobiDB-lite"/>
    </source>
</evidence>